<feature type="transmembrane region" description="Helical" evidence="1">
    <location>
        <begin position="370"/>
        <end position="394"/>
    </location>
</feature>
<feature type="transmembrane region" description="Helical" evidence="1">
    <location>
        <begin position="104"/>
        <end position="122"/>
    </location>
</feature>
<feature type="transmembrane region" description="Helical" evidence="1">
    <location>
        <begin position="236"/>
        <end position="256"/>
    </location>
</feature>
<reference evidence="2 3" key="1">
    <citation type="submission" date="2019-07" db="EMBL/GenBank/DDBJ databases">
        <authorList>
            <person name="Hibberd C M."/>
            <person name="Gehrig L. J."/>
            <person name="Chang H.-W."/>
            <person name="Venkatesh S."/>
        </authorList>
    </citation>
    <scope>NUCLEOTIDE SEQUENCE [LARGE SCALE GENOMIC DNA]</scope>
    <source>
        <strain evidence="2">Dorea_longicatena_SSTS_Bg7063</strain>
    </source>
</reference>
<dbReference type="AlphaFoldDB" id="A0A564TAA7"/>
<evidence type="ECO:0000256" key="1">
    <source>
        <dbReference type="SAM" id="Phobius"/>
    </source>
</evidence>
<feature type="transmembrane region" description="Helical" evidence="1">
    <location>
        <begin position="401"/>
        <end position="418"/>
    </location>
</feature>
<accession>A0A564TAA7</accession>
<proteinExistence type="predicted"/>
<feature type="transmembrane region" description="Helical" evidence="1">
    <location>
        <begin position="276"/>
        <end position="298"/>
    </location>
</feature>
<dbReference type="EMBL" id="CABHNM010000032">
    <property type="protein sequence ID" value="VUX04313.1"/>
    <property type="molecule type" value="Genomic_DNA"/>
</dbReference>
<feature type="transmembrane region" description="Helical" evidence="1">
    <location>
        <begin position="134"/>
        <end position="157"/>
    </location>
</feature>
<evidence type="ECO:0000313" key="2">
    <source>
        <dbReference type="EMBL" id="VUX04313.1"/>
    </source>
</evidence>
<gene>
    <name evidence="2" type="ORF">DLSSTS7063_01430</name>
</gene>
<feature type="transmembrane region" description="Helical" evidence="1">
    <location>
        <begin position="21"/>
        <end position="45"/>
    </location>
</feature>
<protein>
    <recommendedName>
        <fullName evidence="4">Exopolysaccharide Pel transporter PelG</fullName>
    </recommendedName>
</protein>
<dbReference type="InterPro" id="IPR031617">
    <property type="entry name" value="PelG"/>
</dbReference>
<keyword evidence="1" id="KW-0472">Membrane</keyword>
<feature type="transmembrane region" description="Helical" evidence="1">
    <location>
        <begin position="65"/>
        <end position="84"/>
    </location>
</feature>
<keyword evidence="1" id="KW-0812">Transmembrane</keyword>
<sequence length="494" mass="56405">MAGIGVKLNKIFEKNTLTTDMLGFVYSSVVTIAPMMVVILNLMLMEHILGFSKVGYAQRELFSCTVLYTFIFSLLTAAPFNSVLSRYMSDIIYEERYQDILPCYYLGMVMNIGLSCLVGIPFCIREHFVGGVSVAYVFVGFCGYVSLVLVFYSMIYLSICKDYQRISNYFFAGMVFAFIAAVILRVLLHWGVCQSMLLALAMGFFLTAVLENALIKRYFKENSNQYKPVLLYFKKYWQLVITNFLYILGLYVHNFVFWTTDARMTVVKSFVCNQPYDMASCLAMFTNISATVIFIARVEMYFHEKYKLYSEAVIGGRGADIQTTKQRMFRQLASELMTLVRIQFIISVVIYLLCIIFLPQMGFGGMTMKIYPMMAAGYFVLFVMYSAIIFLYYFNDLKGSVYTAAGFCLVTFIGSIIASHQSMIWYGAGLFAGALTGWTIAYTRIRWVERHMDAHIFCRGTLIPYGKGLKPSGLVYKKKISGENTEEYAEKTKE</sequence>
<feature type="transmembrane region" description="Helical" evidence="1">
    <location>
        <begin position="424"/>
        <end position="442"/>
    </location>
</feature>
<keyword evidence="1" id="KW-1133">Transmembrane helix</keyword>
<name>A0A564TAA7_9FIRM</name>
<dbReference type="RefSeq" id="WP_144100468.1">
    <property type="nucleotide sequence ID" value="NZ_CABHNM010000032.1"/>
</dbReference>
<organism evidence="2 3">
    <name type="scientific">Dorea longicatena</name>
    <dbReference type="NCBI Taxonomy" id="88431"/>
    <lineage>
        <taxon>Bacteria</taxon>
        <taxon>Bacillati</taxon>
        <taxon>Bacillota</taxon>
        <taxon>Clostridia</taxon>
        <taxon>Lachnospirales</taxon>
        <taxon>Lachnospiraceae</taxon>
        <taxon>Dorea</taxon>
    </lineage>
</organism>
<dbReference type="Pfam" id="PF16933">
    <property type="entry name" value="PelG"/>
    <property type="match status" value="1"/>
</dbReference>
<feature type="transmembrane region" description="Helical" evidence="1">
    <location>
        <begin position="169"/>
        <end position="190"/>
    </location>
</feature>
<evidence type="ECO:0008006" key="4">
    <source>
        <dbReference type="Google" id="ProtNLM"/>
    </source>
</evidence>
<dbReference type="Proteomes" id="UP000398619">
    <property type="component" value="Unassembled WGS sequence"/>
</dbReference>
<feature type="transmembrane region" description="Helical" evidence="1">
    <location>
        <begin position="196"/>
        <end position="215"/>
    </location>
</feature>
<evidence type="ECO:0000313" key="3">
    <source>
        <dbReference type="Proteomes" id="UP000398619"/>
    </source>
</evidence>
<feature type="transmembrane region" description="Helical" evidence="1">
    <location>
        <begin position="336"/>
        <end position="358"/>
    </location>
</feature>